<protein>
    <submittedName>
        <fullName evidence="2">Uncharacterized protein</fullName>
    </submittedName>
</protein>
<evidence type="ECO:0000256" key="1">
    <source>
        <dbReference type="SAM" id="SignalP"/>
    </source>
</evidence>
<organism evidence="2 3">
    <name type="scientific">Chitinophaga jiangningensis</name>
    <dbReference type="NCBI Taxonomy" id="1419482"/>
    <lineage>
        <taxon>Bacteria</taxon>
        <taxon>Pseudomonadati</taxon>
        <taxon>Bacteroidota</taxon>
        <taxon>Chitinophagia</taxon>
        <taxon>Chitinophagales</taxon>
        <taxon>Chitinophagaceae</taxon>
        <taxon>Chitinophaga</taxon>
    </lineage>
</organism>
<feature type="chain" id="PRO_5012387184" evidence="1">
    <location>
        <begin position="20"/>
        <end position="68"/>
    </location>
</feature>
<proteinExistence type="predicted"/>
<feature type="signal peptide" evidence="1">
    <location>
        <begin position="1"/>
        <end position="19"/>
    </location>
</feature>
<dbReference type="STRING" id="1419482.SAMN05444266_101276"/>
<gene>
    <name evidence="2" type="ORF">SAMN05444266_101276</name>
</gene>
<dbReference type="RefSeq" id="WP_073077261.1">
    <property type="nucleotide sequence ID" value="NZ_FRBL01000001.1"/>
</dbReference>
<dbReference type="EMBL" id="FRBL01000001">
    <property type="protein sequence ID" value="SHK82698.1"/>
    <property type="molecule type" value="Genomic_DNA"/>
</dbReference>
<name>A0A1M6VMH1_9BACT</name>
<dbReference type="OrthoDB" id="676254at2"/>
<evidence type="ECO:0000313" key="2">
    <source>
        <dbReference type="EMBL" id="SHK82698.1"/>
    </source>
</evidence>
<dbReference type="Proteomes" id="UP000184420">
    <property type="component" value="Unassembled WGS sequence"/>
</dbReference>
<reference evidence="2 3" key="1">
    <citation type="submission" date="2016-11" db="EMBL/GenBank/DDBJ databases">
        <authorList>
            <person name="Jaros S."/>
            <person name="Januszkiewicz K."/>
            <person name="Wedrychowicz H."/>
        </authorList>
    </citation>
    <scope>NUCLEOTIDE SEQUENCE [LARGE SCALE GENOMIC DNA]</scope>
    <source>
        <strain evidence="2 3">DSM 27406</strain>
    </source>
</reference>
<accession>A0A1M6VMH1</accession>
<evidence type="ECO:0000313" key="3">
    <source>
        <dbReference type="Proteomes" id="UP000184420"/>
    </source>
</evidence>
<keyword evidence="3" id="KW-1185">Reference proteome</keyword>
<keyword evidence="1" id="KW-0732">Signal</keyword>
<sequence>MKKSILVFGIAFTALGLFASVPTTGSPCADDHHGLRGICQKRVVNGVTYYVCNSPVDPTVTNCTYYVN</sequence>
<dbReference type="AlphaFoldDB" id="A0A1M6VMH1"/>